<evidence type="ECO:0000259" key="7">
    <source>
        <dbReference type="Pfam" id="PF01895"/>
    </source>
</evidence>
<feature type="domain" description="PhoU" evidence="7">
    <location>
        <begin position="185"/>
        <end position="270"/>
    </location>
</feature>
<dbReference type="GO" id="GO:0005886">
    <property type="term" value="C:plasma membrane"/>
    <property type="evidence" value="ECO:0007669"/>
    <property type="project" value="UniProtKB-SubCell"/>
</dbReference>
<evidence type="ECO:0000256" key="3">
    <source>
        <dbReference type="ARBA" id="ARBA00022692"/>
    </source>
</evidence>
<accession>A0A523XUM8</accession>
<sequence length="388" mass="43138">MMKFAQYPILGVLVGCVVTMLLQSSSATIATIQVLAFNGLISFESAIPLILGDNIGTTITAEIASLGTNLTARRTARAHTMFNVIGVAYMLIFVYTNLYPRIIHAIVPGAITKNNIMVHIALAHSVFNIFNTFIVFLPGISILERVAIKLTPGKERGLVLAPNLLEKHLLDTPPLAIDQVMKETVRMSETARDAIDRSAQAFFSGNMRLKSDVTANEEALDRFQHDITQYLVELSQKNLGRVESEKLPVLLHSVNDLERVGDHAENLMELAERKKEQRLHISPSAIAELKRMVARVDEMMVFVGSALSNYDSEDAKRALKCEDDLNRMQIEFRASHIERLNKGICLPLSGILFLDFVDNVEKVGDHLTNIAQSVLYGFRWDGVQPQLG</sequence>
<dbReference type="AlphaFoldDB" id="A0A523XUM8"/>
<keyword evidence="5 6" id="KW-0472">Membrane</keyword>
<feature type="domain" description="PhoU" evidence="7">
    <location>
        <begin position="289"/>
        <end position="374"/>
    </location>
</feature>
<dbReference type="InterPro" id="IPR038078">
    <property type="entry name" value="PhoU-like_sf"/>
</dbReference>
<dbReference type="NCBIfam" id="NF037997">
    <property type="entry name" value="Na_Pi_symport"/>
    <property type="match status" value="1"/>
</dbReference>
<evidence type="ECO:0000313" key="9">
    <source>
        <dbReference type="Proteomes" id="UP000315534"/>
    </source>
</evidence>
<evidence type="ECO:0000256" key="1">
    <source>
        <dbReference type="ARBA" id="ARBA00004651"/>
    </source>
</evidence>
<dbReference type="Pfam" id="PF02690">
    <property type="entry name" value="Na_Pi_cotrans"/>
    <property type="match status" value="1"/>
</dbReference>
<evidence type="ECO:0000256" key="6">
    <source>
        <dbReference type="SAM" id="Phobius"/>
    </source>
</evidence>
<keyword evidence="2" id="KW-1003">Cell membrane</keyword>
<dbReference type="GO" id="GO:0005436">
    <property type="term" value="F:sodium:phosphate symporter activity"/>
    <property type="evidence" value="ECO:0007669"/>
    <property type="project" value="InterPro"/>
</dbReference>
<evidence type="ECO:0000256" key="2">
    <source>
        <dbReference type="ARBA" id="ARBA00022475"/>
    </source>
</evidence>
<feature type="transmembrane region" description="Helical" evidence="6">
    <location>
        <begin position="116"/>
        <end position="140"/>
    </location>
</feature>
<dbReference type="GO" id="GO:0044341">
    <property type="term" value="P:sodium-dependent phosphate transport"/>
    <property type="evidence" value="ECO:0007669"/>
    <property type="project" value="InterPro"/>
</dbReference>
<organism evidence="8 9">
    <name type="scientific">candidate division TA06 bacterium</name>
    <dbReference type="NCBI Taxonomy" id="2250710"/>
    <lineage>
        <taxon>Bacteria</taxon>
        <taxon>Bacteria division TA06</taxon>
    </lineage>
</organism>
<feature type="transmembrane region" description="Helical" evidence="6">
    <location>
        <begin position="78"/>
        <end position="96"/>
    </location>
</feature>
<dbReference type="InterPro" id="IPR026022">
    <property type="entry name" value="PhoU_dom"/>
</dbReference>
<dbReference type="PANTHER" id="PTHR10010">
    <property type="entry name" value="SOLUTE CARRIER FAMILY 34 SODIUM PHOSPHATE , MEMBER 2-RELATED"/>
    <property type="match status" value="1"/>
</dbReference>
<dbReference type="InterPro" id="IPR003841">
    <property type="entry name" value="Na/Pi_transpt"/>
</dbReference>
<keyword evidence="4 6" id="KW-1133">Transmembrane helix</keyword>
<gene>
    <name evidence="8" type="ORF">E3J38_01295</name>
</gene>
<dbReference type="Proteomes" id="UP000315534">
    <property type="component" value="Unassembled WGS sequence"/>
</dbReference>
<evidence type="ECO:0000256" key="4">
    <source>
        <dbReference type="ARBA" id="ARBA00022989"/>
    </source>
</evidence>
<dbReference type="EMBL" id="SOIP01000077">
    <property type="protein sequence ID" value="TET82971.1"/>
    <property type="molecule type" value="Genomic_DNA"/>
</dbReference>
<name>A0A523XUM8_UNCT6</name>
<dbReference type="Pfam" id="PF01895">
    <property type="entry name" value="PhoU"/>
    <property type="match status" value="2"/>
</dbReference>
<dbReference type="PROSITE" id="PS51257">
    <property type="entry name" value="PROKAR_LIPOPROTEIN"/>
    <property type="match status" value="1"/>
</dbReference>
<dbReference type="PANTHER" id="PTHR10010:SF46">
    <property type="entry name" value="SODIUM-DEPENDENT PHOSPHATE TRANSPORT PROTEIN 2B"/>
    <property type="match status" value="1"/>
</dbReference>
<reference evidence="8 9" key="1">
    <citation type="submission" date="2019-03" db="EMBL/GenBank/DDBJ databases">
        <title>Metabolic potential of uncultured bacteria and archaea associated with petroleum seepage in deep-sea sediments.</title>
        <authorList>
            <person name="Dong X."/>
            <person name="Hubert C."/>
        </authorList>
    </citation>
    <scope>NUCLEOTIDE SEQUENCE [LARGE SCALE GENOMIC DNA]</scope>
    <source>
        <strain evidence="8">E29_bin36</strain>
    </source>
</reference>
<comment type="subcellular location">
    <subcellularLocation>
        <location evidence="1">Cell membrane</location>
        <topology evidence="1">Multi-pass membrane protein</topology>
    </subcellularLocation>
</comment>
<comment type="caution">
    <text evidence="8">The sequence shown here is derived from an EMBL/GenBank/DDBJ whole genome shotgun (WGS) entry which is preliminary data.</text>
</comment>
<proteinExistence type="predicted"/>
<protein>
    <submittedName>
        <fullName evidence="8">Na/Pi cotransporter family protein</fullName>
    </submittedName>
</protein>
<dbReference type="SUPFAM" id="SSF109755">
    <property type="entry name" value="PhoU-like"/>
    <property type="match status" value="1"/>
</dbReference>
<keyword evidence="3 6" id="KW-0812">Transmembrane</keyword>
<evidence type="ECO:0000256" key="5">
    <source>
        <dbReference type="ARBA" id="ARBA00023136"/>
    </source>
</evidence>
<evidence type="ECO:0000313" key="8">
    <source>
        <dbReference type="EMBL" id="TET82971.1"/>
    </source>
</evidence>
<dbReference type="Gene3D" id="1.20.58.220">
    <property type="entry name" value="Phosphate transport system protein phou homolog 2, domain 2"/>
    <property type="match status" value="1"/>
</dbReference>